<dbReference type="InterPro" id="IPR002550">
    <property type="entry name" value="CNNM"/>
</dbReference>
<dbReference type="InterPro" id="IPR046342">
    <property type="entry name" value="CBS_dom_sf"/>
</dbReference>
<evidence type="ECO:0000256" key="4">
    <source>
        <dbReference type="ARBA" id="ARBA00022692"/>
    </source>
</evidence>
<proteinExistence type="inferred from homology"/>
<evidence type="ECO:0000256" key="3">
    <source>
        <dbReference type="ARBA" id="ARBA00022475"/>
    </source>
</evidence>
<evidence type="ECO:0000256" key="9">
    <source>
        <dbReference type="PROSITE-ProRule" id="PRU00703"/>
    </source>
</evidence>
<dbReference type="Pfam" id="PF03471">
    <property type="entry name" value="CorC_HlyC"/>
    <property type="match status" value="1"/>
</dbReference>
<accession>A0ABP3U6Z8</accession>
<dbReference type="InterPro" id="IPR000644">
    <property type="entry name" value="CBS_dom"/>
</dbReference>
<keyword evidence="5" id="KW-0677">Repeat</keyword>
<feature type="domain" description="CBS" evidence="12">
    <location>
        <begin position="217"/>
        <end position="277"/>
    </location>
</feature>
<sequence>MLMDILFILILVLINAFFAASEMAIVSLNRTKLAHMAEEEENDKAKLLLNLLKETSKFLATIQVGITLAGFLASASAATNLSQPLANLLKEANIPWSNQISLILVTIILSYLTLVFGELLPKRLALQDSEKIALSVIKPILIFSKITMPFVKILTLSTNVLVRAFGVDTDKIEEDVSEEEIKMMIEVGEETGVINQTEKEMIDSIFDFDDTLAKEIMTPRNHVFAANINTPINELIDQILEEKYSRVPIYEDDTDNIIGILYIKDLYHFMRHDSLTSEEFKALLRPAYFVPETKTIDTLFKELQLSKNYIAILIDEYGGFAGIVTMEDLLEEIVGNIFDEYDEISEYIKKIDAHTYLIDGMLSIDEVNEILHINLPTEYTDTIGGFVINLLGSIPKEEEESSIEYNNIVFKVEEVKDKRILELKVYVP</sequence>
<evidence type="ECO:0000256" key="8">
    <source>
        <dbReference type="ARBA" id="ARBA00023136"/>
    </source>
</evidence>
<feature type="transmembrane region" description="Helical" evidence="11">
    <location>
        <begin position="58"/>
        <end position="79"/>
    </location>
</feature>
<name>A0ABP3U6Z8_9CLOT</name>
<dbReference type="Pfam" id="PF01595">
    <property type="entry name" value="CNNM"/>
    <property type="match status" value="1"/>
</dbReference>
<dbReference type="PROSITE" id="PS51371">
    <property type="entry name" value="CBS"/>
    <property type="match status" value="2"/>
</dbReference>
<dbReference type="InterPro" id="IPR051676">
    <property type="entry name" value="UPF0053_domain"/>
</dbReference>
<feature type="domain" description="CBS" evidence="12">
    <location>
        <begin position="283"/>
        <end position="340"/>
    </location>
</feature>
<dbReference type="InterPro" id="IPR044751">
    <property type="entry name" value="Ion_transp-like_CBS"/>
</dbReference>
<comment type="subcellular location">
    <subcellularLocation>
        <location evidence="1">Cell membrane</location>
        <topology evidence="1">Multi-pass membrane protein</topology>
    </subcellularLocation>
</comment>
<evidence type="ECO:0000313" key="15">
    <source>
        <dbReference type="Proteomes" id="UP001500339"/>
    </source>
</evidence>
<comment type="caution">
    <text evidence="14">The sequence shown here is derived from an EMBL/GenBank/DDBJ whole genome shotgun (WGS) entry which is preliminary data.</text>
</comment>
<dbReference type="Proteomes" id="UP001500339">
    <property type="component" value="Unassembled WGS sequence"/>
</dbReference>
<keyword evidence="3" id="KW-1003">Cell membrane</keyword>
<evidence type="ECO:0000256" key="2">
    <source>
        <dbReference type="ARBA" id="ARBA00006337"/>
    </source>
</evidence>
<reference evidence="15" key="1">
    <citation type="journal article" date="2019" name="Int. J. Syst. Evol. Microbiol.">
        <title>The Global Catalogue of Microorganisms (GCM) 10K type strain sequencing project: providing services to taxonomists for standard genome sequencing and annotation.</title>
        <authorList>
            <consortium name="The Broad Institute Genomics Platform"/>
            <consortium name="The Broad Institute Genome Sequencing Center for Infectious Disease"/>
            <person name="Wu L."/>
            <person name="Ma J."/>
        </authorList>
    </citation>
    <scope>NUCLEOTIDE SEQUENCE [LARGE SCALE GENOMIC DNA]</scope>
    <source>
        <strain evidence="15">JCM 1405</strain>
    </source>
</reference>
<keyword evidence="4 10" id="KW-0812">Transmembrane</keyword>
<keyword evidence="6 10" id="KW-1133">Transmembrane helix</keyword>
<evidence type="ECO:0000256" key="11">
    <source>
        <dbReference type="SAM" id="Phobius"/>
    </source>
</evidence>
<evidence type="ECO:0000256" key="5">
    <source>
        <dbReference type="ARBA" id="ARBA00022737"/>
    </source>
</evidence>
<keyword evidence="15" id="KW-1185">Reference proteome</keyword>
<dbReference type="CDD" id="cd04590">
    <property type="entry name" value="CBS_pair_CorC_HlyC_assoc"/>
    <property type="match status" value="1"/>
</dbReference>
<dbReference type="PANTHER" id="PTHR43099">
    <property type="entry name" value="UPF0053 PROTEIN YRKA"/>
    <property type="match status" value="1"/>
</dbReference>
<evidence type="ECO:0000256" key="7">
    <source>
        <dbReference type="ARBA" id="ARBA00023122"/>
    </source>
</evidence>
<dbReference type="Gene3D" id="3.30.465.10">
    <property type="match status" value="1"/>
</dbReference>
<evidence type="ECO:0000313" key="14">
    <source>
        <dbReference type="EMBL" id="GAA0725566.1"/>
    </source>
</evidence>
<dbReference type="InterPro" id="IPR016169">
    <property type="entry name" value="FAD-bd_PCMH_sub2"/>
</dbReference>
<evidence type="ECO:0000256" key="6">
    <source>
        <dbReference type="ARBA" id="ARBA00022989"/>
    </source>
</evidence>
<evidence type="ECO:0000256" key="1">
    <source>
        <dbReference type="ARBA" id="ARBA00004651"/>
    </source>
</evidence>
<evidence type="ECO:0000259" key="12">
    <source>
        <dbReference type="PROSITE" id="PS51371"/>
    </source>
</evidence>
<feature type="transmembrane region" description="Helical" evidence="11">
    <location>
        <begin position="99"/>
        <end position="120"/>
    </location>
</feature>
<dbReference type="InterPro" id="IPR005170">
    <property type="entry name" value="Transptr-assoc_dom"/>
</dbReference>
<dbReference type="InterPro" id="IPR036318">
    <property type="entry name" value="FAD-bd_PCMH-like_sf"/>
</dbReference>
<dbReference type="EMBL" id="BAAACF010000001">
    <property type="protein sequence ID" value="GAA0725566.1"/>
    <property type="molecule type" value="Genomic_DNA"/>
</dbReference>
<gene>
    <name evidence="14" type="ORF">GCM10008905_21100</name>
</gene>
<keyword evidence="8 10" id="KW-0472">Membrane</keyword>
<protein>
    <submittedName>
        <fullName evidence="14">Hemolysin family protein</fullName>
    </submittedName>
</protein>
<dbReference type="SUPFAM" id="SSF54631">
    <property type="entry name" value="CBS-domain pair"/>
    <property type="match status" value="1"/>
</dbReference>
<dbReference type="Pfam" id="PF00571">
    <property type="entry name" value="CBS"/>
    <property type="match status" value="2"/>
</dbReference>
<dbReference type="PROSITE" id="PS51846">
    <property type="entry name" value="CNNM"/>
    <property type="match status" value="1"/>
</dbReference>
<evidence type="ECO:0000259" key="13">
    <source>
        <dbReference type="PROSITE" id="PS51846"/>
    </source>
</evidence>
<dbReference type="PANTHER" id="PTHR43099:SF2">
    <property type="entry name" value="UPF0053 PROTEIN YRKA"/>
    <property type="match status" value="1"/>
</dbReference>
<dbReference type="SUPFAM" id="SSF56176">
    <property type="entry name" value="FAD-binding/transporter-associated domain-like"/>
    <property type="match status" value="1"/>
</dbReference>
<organism evidence="14 15">
    <name type="scientific">Clostridium malenominatum</name>
    <dbReference type="NCBI Taxonomy" id="1539"/>
    <lineage>
        <taxon>Bacteria</taxon>
        <taxon>Bacillati</taxon>
        <taxon>Bacillota</taxon>
        <taxon>Clostridia</taxon>
        <taxon>Eubacteriales</taxon>
        <taxon>Clostridiaceae</taxon>
        <taxon>Clostridium</taxon>
    </lineage>
</organism>
<keyword evidence="7 9" id="KW-0129">CBS domain</keyword>
<feature type="transmembrane region" description="Helical" evidence="11">
    <location>
        <begin position="6"/>
        <end position="26"/>
    </location>
</feature>
<dbReference type="Gene3D" id="3.10.580.10">
    <property type="entry name" value="CBS-domain"/>
    <property type="match status" value="1"/>
</dbReference>
<evidence type="ECO:0000256" key="10">
    <source>
        <dbReference type="PROSITE-ProRule" id="PRU01193"/>
    </source>
</evidence>
<dbReference type="SMART" id="SM01091">
    <property type="entry name" value="CorC_HlyC"/>
    <property type="match status" value="1"/>
</dbReference>
<comment type="similarity">
    <text evidence="2">Belongs to the UPF0053 family.</text>
</comment>
<feature type="domain" description="CNNM transmembrane" evidence="13">
    <location>
        <begin position="1"/>
        <end position="198"/>
    </location>
</feature>